<dbReference type="Proteomes" id="UP000092461">
    <property type="component" value="Unassembled WGS sequence"/>
</dbReference>
<sequence>MVMDATPSPQSVGREFVRQYYTLLNKAPNHLHRFYNHQSSFVHGGLEANNRDASLVIGQKQIHNRIQQLNFRDCHAKISQVDSQATLGNGVVVQVTGELSNDGQPMRRFTQTFVLAAETPKKYYVHNDIFRYQDVYSDDEADADSERSENDADADVSGGGGAVEEQQTGATTLQQAPAQIYYPLVGAQGAGTAAGLQQITQPVQMNGVVHDEMLQTLPPATLLPVSPSTAAATALVPPNAASGVLPLDPTIAAAAAQAALPLAAQPAPGKDAAAATLQMGTVTEVSAIEAAEKAKAVAAAAAAAAEEAPKDITSDEAGTKDDMAPRVMQNETTYANLVKSGGGAPSGALSFASAMAQTSSGVSHGGLSGMSQSSTGLVNLAAPRYVTSPPPMKNESTSSGSSYRTSGDRDGITGSGGMSGMQQRPAGGMAPRPVRERRSSNTNQGVYSDTQQLFLGNIPLQATEDDLRPLFSKYGTVIELRILSKSNAPKIQGRTQPQNYGFITFADPEAATMCHSENNIIYSDGQKLNIELKKTRPRNDLPGSGLGDRDRRMMGGGGSGGMSGNGTRPGMGGSGGPGGMGSGLRGTTSGTGGGMMGRPGGNRLGGSNGGIRGSSFNRSDRMPMGRGGDGDRPSAPLGNNSGGSTYGRR</sequence>
<dbReference type="InterPro" id="IPR000504">
    <property type="entry name" value="RRM_dom"/>
</dbReference>
<keyword evidence="2 3" id="KW-0694">RNA-binding</keyword>
<dbReference type="CTD" id="47998"/>
<dbReference type="VEuPathDB" id="VectorBase:LLONM1_002468"/>
<evidence type="ECO:0000259" key="6">
    <source>
        <dbReference type="PROSITE" id="PS50177"/>
    </source>
</evidence>
<dbReference type="Gene3D" id="3.30.70.330">
    <property type="match status" value="1"/>
</dbReference>
<dbReference type="EMBL" id="AJWK01024078">
    <property type="status" value="NOT_ANNOTATED_CDS"/>
    <property type="molecule type" value="Genomic_DNA"/>
</dbReference>
<evidence type="ECO:0000256" key="3">
    <source>
        <dbReference type="PROSITE-ProRule" id="PRU00176"/>
    </source>
</evidence>
<evidence type="ECO:0000256" key="1">
    <source>
        <dbReference type="ARBA" id="ARBA00004210"/>
    </source>
</evidence>
<dbReference type="PROSITE" id="PS50102">
    <property type="entry name" value="RRM"/>
    <property type="match status" value="1"/>
</dbReference>
<dbReference type="Pfam" id="PF00076">
    <property type="entry name" value="RRM_1"/>
    <property type="match status" value="1"/>
</dbReference>
<evidence type="ECO:0000259" key="5">
    <source>
        <dbReference type="PROSITE" id="PS50102"/>
    </source>
</evidence>
<dbReference type="EnsemblMetazoa" id="LLOJ007253-RA">
    <property type="protein sequence ID" value="LLOJ007253-PA"/>
    <property type="gene ID" value="LLOJ007253"/>
</dbReference>
<feature type="region of interest" description="Disordered" evidence="4">
    <location>
        <begin position="384"/>
        <end position="444"/>
    </location>
</feature>
<dbReference type="GeneID" id="129788159"/>
<dbReference type="FunFam" id="3.10.450.50:FF:000010">
    <property type="entry name" value="Ras GTPase-activating protein-binding protein"/>
    <property type="match status" value="1"/>
</dbReference>
<organism evidence="7 8">
    <name type="scientific">Lutzomyia longipalpis</name>
    <name type="common">Sand fly</name>
    <dbReference type="NCBI Taxonomy" id="7200"/>
    <lineage>
        <taxon>Eukaryota</taxon>
        <taxon>Metazoa</taxon>
        <taxon>Ecdysozoa</taxon>
        <taxon>Arthropoda</taxon>
        <taxon>Hexapoda</taxon>
        <taxon>Insecta</taxon>
        <taxon>Pterygota</taxon>
        <taxon>Neoptera</taxon>
        <taxon>Endopterygota</taxon>
        <taxon>Diptera</taxon>
        <taxon>Nematocera</taxon>
        <taxon>Psychodoidea</taxon>
        <taxon>Psychodidae</taxon>
        <taxon>Lutzomyia</taxon>
        <taxon>Lutzomyia</taxon>
    </lineage>
</organism>
<dbReference type="InterPro" id="IPR002075">
    <property type="entry name" value="NTF2_dom"/>
</dbReference>
<dbReference type="GO" id="GO:0003729">
    <property type="term" value="F:mRNA binding"/>
    <property type="evidence" value="ECO:0007669"/>
    <property type="project" value="TreeGrafter"/>
</dbReference>
<dbReference type="GO" id="GO:0005829">
    <property type="term" value="C:cytosol"/>
    <property type="evidence" value="ECO:0007669"/>
    <property type="project" value="TreeGrafter"/>
</dbReference>
<evidence type="ECO:0000256" key="4">
    <source>
        <dbReference type="SAM" id="MobiDB-lite"/>
    </source>
</evidence>
<protein>
    <recommendedName>
        <fullName evidence="9">Rasgap sh3 binding protein rasputin</fullName>
    </recommendedName>
</protein>
<feature type="region of interest" description="Disordered" evidence="4">
    <location>
        <begin position="140"/>
        <end position="170"/>
    </location>
</feature>
<dbReference type="GO" id="GO:1990904">
    <property type="term" value="C:ribonucleoprotein complex"/>
    <property type="evidence" value="ECO:0007669"/>
    <property type="project" value="TreeGrafter"/>
</dbReference>
<dbReference type="PROSITE" id="PS50177">
    <property type="entry name" value="NTF2_DOMAIN"/>
    <property type="match status" value="1"/>
</dbReference>
<dbReference type="PANTHER" id="PTHR10693:SF20">
    <property type="entry name" value="AT27578P"/>
    <property type="match status" value="1"/>
</dbReference>
<feature type="compositionally biased region" description="Gly residues" evidence="4">
    <location>
        <begin position="640"/>
        <end position="649"/>
    </location>
</feature>
<dbReference type="Pfam" id="PF02136">
    <property type="entry name" value="NTF2"/>
    <property type="match status" value="1"/>
</dbReference>
<dbReference type="SUPFAM" id="SSF54427">
    <property type="entry name" value="NTF2-like"/>
    <property type="match status" value="1"/>
</dbReference>
<dbReference type="InterPro" id="IPR039539">
    <property type="entry name" value="Ras_GTPase_bind_prot"/>
</dbReference>
<dbReference type="InterPro" id="IPR018222">
    <property type="entry name" value="Nuclear_transport_factor_2_euk"/>
</dbReference>
<dbReference type="AlphaFoldDB" id="A0A1B0CQV4"/>
<dbReference type="Gene3D" id="3.10.450.50">
    <property type="match status" value="1"/>
</dbReference>
<proteinExistence type="predicted"/>
<keyword evidence="8" id="KW-1185">Reference proteome</keyword>
<feature type="compositionally biased region" description="Gly residues" evidence="4">
    <location>
        <begin position="554"/>
        <end position="612"/>
    </location>
</feature>
<dbReference type="EMBL" id="AJWK01024079">
    <property type="status" value="NOT_ANNOTATED_CDS"/>
    <property type="molecule type" value="Genomic_DNA"/>
</dbReference>
<dbReference type="PANTHER" id="PTHR10693">
    <property type="entry name" value="RAS GTPASE-ACTIVATING PROTEIN-BINDING PROTEIN"/>
    <property type="match status" value="1"/>
</dbReference>
<evidence type="ECO:0000313" key="7">
    <source>
        <dbReference type="EnsemblMetazoa" id="LLOJ007253-PA"/>
    </source>
</evidence>
<feature type="region of interest" description="Disordered" evidence="4">
    <location>
        <begin position="534"/>
        <end position="649"/>
    </location>
</feature>
<dbReference type="InterPro" id="IPR012677">
    <property type="entry name" value="Nucleotide-bd_a/b_plait_sf"/>
</dbReference>
<dbReference type="CDD" id="cd00780">
    <property type="entry name" value="NTF2"/>
    <property type="match status" value="1"/>
</dbReference>
<feature type="compositionally biased region" description="Basic and acidic residues" evidence="4">
    <location>
        <begin position="618"/>
        <end position="632"/>
    </location>
</feature>
<reference evidence="7" key="1">
    <citation type="submission" date="2020-05" db="UniProtKB">
        <authorList>
            <consortium name="EnsemblMetazoa"/>
        </authorList>
    </citation>
    <scope>IDENTIFICATION</scope>
    <source>
        <strain evidence="7">Jacobina</strain>
    </source>
</reference>
<feature type="domain" description="RRM" evidence="5">
    <location>
        <begin position="451"/>
        <end position="535"/>
    </location>
</feature>
<dbReference type="KEGG" id="lll:129788159"/>
<evidence type="ECO:0000256" key="2">
    <source>
        <dbReference type="ARBA" id="ARBA00022884"/>
    </source>
</evidence>
<dbReference type="GO" id="GO:0010494">
    <property type="term" value="C:cytoplasmic stress granule"/>
    <property type="evidence" value="ECO:0007669"/>
    <property type="project" value="UniProtKB-SubCell"/>
</dbReference>
<dbReference type="OrthoDB" id="339151at2759"/>
<evidence type="ECO:0008006" key="9">
    <source>
        <dbReference type="Google" id="ProtNLM"/>
    </source>
</evidence>
<name>A0A1B0CQV4_LUTLO</name>
<feature type="compositionally biased region" description="Low complexity" evidence="4">
    <location>
        <begin position="396"/>
        <end position="405"/>
    </location>
</feature>
<dbReference type="EMBL" id="AJWK01024080">
    <property type="status" value="NOT_ANNOTATED_CDS"/>
    <property type="molecule type" value="Genomic_DNA"/>
</dbReference>
<evidence type="ECO:0000313" key="8">
    <source>
        <dbReference type="Proteomes" id="UP000092461"/>
    </source>
</evidence>
<dbReference type="SUPFAM" id="SSF54928">
    <property type="entry name" value="RNA-binding domain, RBD"/>
    <property type="match status" value="1"/>
</dbReference>
<dbReference type="InterPro" id="IPR032710">
    <property type="entry name" value="NTF2-like_dom_sf"/>
</dbReference>
<dbReference type="VEuPathDB" id="VectorBase:LLOJ007253"/>
<dbReference type="SMART" id="SM00360">
    <property type="entry name" value="RRM"/>
    <property type="match status" value="1"/>
</dbReference>
<feature type="domain" description="NTF2" evidence="6">
    <location>
        <begin position="12"/>
        <end position="132"/>
    </location>
</feature>
<dbReference type="InterPro" id="IPR035979">
    <property type="entry name" value="RBD_domain_sf"/>
</dbReference>
<dbReference type="RefSeq" id="XP_055680180.1">
    <property type="nucleotide sequence ID" value="XM_055824205.1"/>
</dbReference>
<accession>A0A1B0CQV4</accession>
<comment type="subcellular location">
    <subcellularLocation>
        <location evidence="1">Cytoplasm</location>
        <location evidence="1">Stress granule</location>
    </subcellularLocation>
</comment>